<dbReference type="InterPro" id="IPR036388">
    <property type="entry name" value="WH-like_DNA-bd_sf"/>
</dbReference>
<feature type="domain" description="Type II restriction enzyme NaeI" evidence="4">
    <location>
        <begin position="39"/>
        <end position="277"/>
    </location>
</feature>
<evidence type="ECO:0000313" key="6">
    <source>
        <dbReference type="Proteomes" id="UP001441944"/>
    </source>
</evidence>
<evidence type="ECO:0000256" key="3">
    <source>
        <dbReference type="ARBA" id="ARBA00022801"/>
    </source>
</evidence>
<keyword evidence="1" id="KW-0540">Nuclease</keyword>
<dbReference type="RefSeq" id="WP_295446726.1">
    <property type="nucleotide sequence ID" value="NZ_BAABWU010000005.1"/>
</dbReference>
<name>A0ABQ0AKI0_9RHOB</name>
<comment type="caution">
    <text evidence="5">The sequence shown here is derived from an EMBL/GenBank/DDBJ whole genome shotgun (WGS) entry which is preliminary data.</text>
</comment>
<accession>A0ABQ0AKI0</accession>
<organism evidence="5 6">
    <name type="scientific">Pseudophaeobacter arcticus</name>
    <dbReference type="NCBI Taxonomy" id="385492"/>
    <lineage>
        <taxon>Bacteria</taxon>
        <taxon>Pseudomonadati</taxon>
        <taxon>Pseudomonadota</taxon>
        <taxon>Alphaproteobacteria</taxon>
        <taxon>Rhodobacterales</taxon>
        <taxon>Paracoccaceae</taxon>
        <taxon>Pseudophaeobacter</taxon>
    </lineage>
</organism>
<evidence type="ECO:0000259" key="4">
    <source>
        <dbReference type="Pfam" id="PF09126"/>
    </source>
</evidence>
<proteinExistence type="predicted"/>
<keyword evidence="3" id="KW-0378">Hydrolase</keyword>
<keyword evidence="2" id="KW-0255">Endonuclease</keyword>
<evidence type="ECO:0000256" key="2">
    <source>
        <dbReference type="ARBA" id="ARBA00022759"/>
    </source>
</evidence>
<gene>
    <name evidence="5" type="ORF">NBRC116598_18130</name>
</gene>
<dbReference type="InterPro" id="IPR037057">
    <property type="entry name" value="DNA_rep_MutH/T2_RE_sf"/>
</dbReference>
<dbReference type="Gene3D" id="3.40.600.10">
    <property type="entry name" value="DNA mismatch repair MutH/Restriction endonuclease, type II"/>
    <property type="match status" value="1"/>
</dbReference>
<dbReference type="InterPro" id="IPR015210">
    <property type="entry name" value="NaeI"/>
</dbReference>
<dbReference type="InterPro" id="IPR011335">
    <property type="entry name" value="Restrct_endonuc-II-like"/>
</dbReference>
<sequence length="310" mass="34565">MKQKLPDSLIAPGHADYDLLIELASEITARAGGALVLQERFPAMLRRCIDDVIMTPKTGRRAYEELEKTEKTYIGTRVEIELRALLRLPRGRLDTEILGRDVDIKNTMGSNWMIPTEAIDQPCLLVAADEARARCYLGLIIARPAYLTQGKNKDGKGSISAAGFADILWLLCDHPYPANFWRCQDPDLVAEIFSHSTGNTRMASLFRLIQNSPIARDVVEAVAQQKDFMRRIRADKGRGTRDLLEQEGILLLSGQYDSQLIKALDLPHCTGSEFISCTPQQQHQRRLAEQAGFRLPTPGAQPAGKPASER</sequence>
<dbReference type="EMBL" id="BAABWU010000005">
    <property type="protein sequence ID" value="GAA6196369.1"/>
    <property type="molecule type" value="Genomic_DNA"/>
</dbReference>
<dbReference type="Pfam" id="PF09126">
    <property type="entry name" value="NaeI"/>
    <property type="match status" value="1"/>
</dbReference>
<evidence type="ECO:0000313" key="5">
    <source>
        <dbReference type="EMBL" id="GAA6196369.1"/>
    </source>
</evidence>
<dbReference type="Proteomes" id="UP001441944">
    <property type="component" value="Unassembled WGS sequence"/>
</dbReference>
<dbReference type="Gene3D" id="1.10.10.10">
    <property type="entry name" value="Winged helix-like DNA-binding domain superfamily/Winged helix DNA-binding domain"/>
    <property type="match status" value="1"/>
</dbReference>
<dbReference type="SUPFAM" id="SSF52980">
    <property type="entry name" value="Restriction endonuclease-like"/>
    <property type="match status" value="1"/>
</dbReference>
<dbReference type="CDD" id="cd22338">
    <property type="entry name" value="NaeI-like"/>
    <property type="match status" value="1"/>
</dbReference>
<evidence type="ECO:0000256" key="1">
    <source>
        <dbReference type="ARBA" id="ARBA00022722"/>
    </source>
</evidence>
<reference evidence="5 6" key="1">
    <citation type="submission" date="2024-04" db="EMBL/GenBank/DDBJ databases">
        <title>Draft genome sequence of Pseudophaeobacter arcticus NBRC 116598.</title>
        <authorList>
            <person name="Miyakawa T."/>
            <person name="Kusuya Y."/>
            <person name="Miura T."/>
        </authorList>
    </citation>
    <scope>NUCLEOTIDE SEQUENCE [LARGE SCALE GENOMIC DNA]</scope>
    <source>
        <strain evidence="5 6">SU-CL00105</strain>
    </source>
</reference>
<protein>
    <recommendedName>
        <fullName evidence="4">Type II restriction enzyme NaeI domain-containing protein</fullName>
    </recommendedName>
</protein>
<keyword evidence="6" id="KW-1185">Reference proteome</keyword>